<dbReference type="InterPro" id="IPR004155">
    <property type="entry name" value="PBS_lyase_HEAT"/>
</dbReference>
<evidence type="ECO:0000313" key="3">
    <source>
        <dbReference type="EMBL" id="AKJ65151.1"/>
    </source>
</evidence>
<organism evidence="3 4">
    <name type="scientific">Kiritimatiella glycovorans</name>
    <dbReference type="NCBI Taxonomy" id="1307763"/>
    <lineage>
        <taxon>Bacteria</taxon>
        <taxon>Pseudomonadati</taxon>
        <taxon>Kiritimatiellota</taxon>
        <taxon>Kiritimatiellia</taxon>
        <taxon>Kiritimatiellales</taxon>
        <taxon>Kiritimatiellaceae</taxon>
        <taxon>Kiritimatiella</taxon>
    </lineage>
</organism>
<name>A0A0G3EFC2_9BACT</name>
<dbReference type="InterPro" id="IPR036237">
    <property type="entry name" value="Xyl_isomerase-like_sf"/>
</dbReference>
<dbReference type="EMBL" id="CP010904">
    <property type="protein sequence ID" value="AKJ65151.1"/>
    <property type="molecule type" value="Genomic_DNA"/>
</dbReference>
<keyword evidence="1" id="KW-0732">Signal</keyword>
<dbReference type="GO" id="GO:0016853">
    <property type="term" value="F:isomerase activity"/>
    <property type="evidence" value="ECO:0007669"/>
    <property type="project" value="UniProtKB-KW"/>
</dbReference>
<dbReference type="Pfam" id="PF01261">
    <property type="entry name" value="AP_endonuc_2"/>
    <property type="match status" value="1"/>
</dbReference>
<reference evidence="3 4" key="2">
    <citation type="journal article" date="2016" name="ISME J.">
        <title>Characterization of the first cultured representative of Verrucomicrobia subdivision 5 indicates the proposal of a novel phylum.</title>
        <authorList>
            <person name="Spring S."/>
            <person name="Bunk B."/>
            <person name="Sproer C."/>
            <person name="Schumann P."/>
            <person name="Rohde M."/>
            <person name="Tindall B.J."/>
            <person name="Klenk H.P."/>
        </authorList>
    </citation>
    <scope>NUCLEOTIDE SEQUENCE [LARGE SCALE GENOMIC DNA]</scope>
    <source>
        <strain evidence="3 4">L21-Fru-AB</strain>
    </source>
</reference>
<dbReference type="InterPro" id="IPR016024">
    <property type="entry name" value="ARM-type_fold"/>
</dbReference>
<gene>
    <name evidence="3" type="primary">iolI</name>
    <name evidence="3" type="ORF">L21SP4_01916</name>
</gene>
<dbReference type="EC" id="5.3.99.-" evidence="3"/>
<dbReference type="SUPFAM" id="SSF51658">
    <property type="entry name" value="Xylose isomerase-like"/>
    <property type="match status" value="1"/>
</dbReference>
<feature type="domain" description="Xylose isomerase-like TIM barrel" evidence="2">
    <location>
        <begin position="56"/>
        <end position="282"/>
    </location>
</feature>
<feature type="chain" id="PRO_5005184205" evidence="1">
    <location>
        <begin position="32"/>
        <end position="1011"/>
    </location>
</feature>
<dbReference type="Pfam" id="PF13646">
    <property type="entry name" value="HEAT_2"/>
    <property type="match status" value="3"/>
</dbReference>
<keyword evidence="3" id="KW-0413">Isomerase</keyword>
<protein>
    <submittedName>
        <fullName evidence="3">Inosose isomerase</fullName>
        <ecNumber evidence="3">5.3.99.-</ecNumber>
    </submittedName>
</protein>
<dbReference type="STRING" id="1307763.L21SP4_01916"/>
<reference evidence="4" key="1">
    <citation type="submission" date="2015-02" db="EMBL/GenBank/DDBJ databases">
        <title>Description and complete genome sequence of the first cultured representative of the subdivision 5 of the Verrucomicrobia phylum.</title>
        <authorList>
            <person name="Spring S."/>
            <person name="Bunk B."/>
            <person name="Sproer C."/>
            <person name="Klenk H.-P."/>
        </authorList>
    </citation>
    <scope>NUCLEOTIDE SEQUENCE [LARGE SCALE GENOMIC DNA]</scope>
    <source>
        <strain evidence="4">L21-Fru-AB</strain>
    </source>
</reference>
<dbReference type="AlphaFoldDB" id="A0A0G3EFC2"/>
<dbReference type="SUPFAM" id="SSF48371">
    <property type="entry name" value="ARM repeat"/>
    <property type="match status" value="2"/>
</dbReference>
<accession>A0A0G3EFC2</accession>
<proteinExistence type="predicted"/>
<dbReference type="Proteomes" id="UP000035268">
    <property type="component" value="Chromosome"/>
</dbReference>
<evidence type="ECO:0000256" key="1">
    <source>
        <dbReference type="SAM" id="SignalP"/>
    </source>
</evidence>
<dbReference type="InterPro" id="IPR013022">
    <property type="entry name" value="Xyl_isomerase-like_TIM-brl"/>
</dbReference>
<dbReference type="RefSeq" id="WP_052882416.1">
    <property type="nucleotide sequence ID" value="NZ_CP010904.1"/>
</dbReference>
<keyword evidence="4" id="KW-1185">Reference proteome</keyword>
<evidence type="ECO:0000259" key="2">
    <source>
        <dbReference type="Pfam" id="PF01261"/>
    </source>
</evidence>
<dbReference type="InterPro" id="IPR050312">
    <property type="entry name" value="IolE/XylAMocC-like"/>
</dbReference>
<sequence length="1011" mass="109758" precursor="true">MKMKRGSRTVTLVKFVLVGACLLAAGQAARALTDELFAFDNGLQDIKGLEAKAQTLKELGYSGIGWRPNGETAAMLKVLDRHDLKMVSTYVSLRVGADPLPLSDRIKNELRALEGRDTIVWLTLLSGEGGTDESAVAMVREVAKISEEVGLEVALYPHAGCHVETVEDALRMADEVDRPNVGVSFNLCHFLKTGSDQNLKAVLRKAAPQLRIVSINGADRGDTHAMGWARLIQPLGEGTFPVERLLAALDEVGYEGPIGLQCFNVPGEDREHLRRSIRSWRRLIAPWNRDALFSRAAESEYGQSRAALARIVELITDAPADRQREFETHSVALLEDPDASCRSKRTVCHLLSRIGTAESVPALAALLTDPQLSHDARYALQALACPEADRALTTALDRVPAPLTTGVAASLGTRRVEAAVPVLAQRLSDDGGDPALRHAVLTALGRIASDRALAVLREEFARTPSGPVGHALILCADTLTADDRREMAAELCLHLWREAPSPLCRAAALRSLAHCAPDPAAERVAEALRDPARPVREAGVALVSGLPVKATLHAATEALPSVPDRLKVRLLTALRERGDPAARPAVLAILDHNHDDVRLAALRTMETIGAPEDTGRLLEIALSGDGDVSKAAGRALARLPGRDVSRRLAEAFRRADVERQPGICSLLAARNDPADRPLFRTWIRHPSPEVARYAGQALGRLGEASDLDLLFGMPGSPDFPGTSRPAVEAAVMSIAERLPADEAAQRVRDGLDKSGPEERAMRLRILAEIGGEASLEAVVQASRNEDDRVRDAAVRALCAWKRPEALNPLLKIAADTDSLTHHVLALRACHRLLQNNPEPAGERRSEVVEAAAAIARREQEKKLFTSLVVEIHDLQVRSPRTWRVHPAGLVPGAVWTSDRDYTFVKVPDGVWGHTYLEGVMQDRAIGGDEPFIRFRIETPATVYVAYDHRCTDLPDWLADWENTGERLTSTSTPSDLILYRKRFPAGPVALGSPAAPGTHAVYVVAVVRQEI</sequence>
<dbReference type="PANTHER" id="PTHR12110">
    <property type="entry name" value="HYDROXYPYRUVATE ISOMERASE"/>
    <property type="match status" value="1"/>
</dbReference>
<dbReference type="KEGG" id="vbl:L21SP4_01916"/>
<dbReference type="Gene3D" id="3.20.20.150">
    <property type="entry name" value="Divalent-metal-dependent TIM barrel enzymes"/>
    <property type="match status" value="1"/>
</dbReference>
<evidence type="ECO:0000313" key="4">
    <source>
        <dbReference type="Proteomes" id="UP000035268"/>
    </source>
</evidence>
<dbReference type="InterPro" id="IPR011989">
    <property type="entry name" value="ARM-like"/>
</dbReference>
<feature type="signal peptide" evidence="1">
    <location>
        <begin position="1"/>
        <end position="31"/>
    </location>
</feature>
<dbReference type="Gene3D" id="1.25.10.10">
    <property type="entry name" value="Leucine-rich Repeat Variant"/>
    <property type="match status" value="3"/>
</dbReference>
<dbReference type="SMART" id="SM00567">
    <property type="entry name" value="EZ_HEAT"/>
    <property type="match status" value="8"/>
</dbReference>
<dbReference type="OrthoDB" id="9810497at2"/>